<dbReference type="CDD" id="cd02440">
    <property type="entry name" value="AdoMet_MTases"/>
    <property type="match status" value="1"/>
</dbReference>
<evidence type="ECO:0000313" key="3">
    <source>
        <dbReference type="EMBL" id="CAG5016680.1"/>
    </source>
</evidence>
<dbReference type="Gene3D" id="3.40.50.150">
    <property type="entry name" value="Vaccinia Virus protein VP39"/>
    <property type="match status" value="1"/>
</dbReference>
<evidence type="ECO:0000259" key="2">
    <source>
        <dbReference type="Pfam" id="PF08241"/>
    </source>
</evidence>
<dbReference type="Pfam" id="PF08241">
    <property type="entry name" value="Methyltransf_11"/>
    <property type="match status" value="1"/>
</dbReference>
<dbReference type="RefSeq" id="WP_215241976.1">
    <property type="nucleotide sequence ID" value="NZ_CAJRAF010000004.1"/>
</dbReference>
<comment type="caution">
    <text evidence="3">The sequence shown here is derived from an EMBL/GenBank/DDBJ whole genome shotgun (WGS) entry which is preliminary data.</text>
</comment>
<name>A0A916JI61_9BACT</name>
<evidence type="ECO:0000313" key="4">
    <source>
        <dbReference type="Proteomes" id="UP000680038"/>
    </source>
</evidence>
<sequence length="240" mass="26692">MINILSVVTPLAGKHEYRMMQKEWTESDLKEVARQLSNPEGDAGVKTGALMQVNNANMIQSTIMCLNMDDGDTVLEIGPGNAAHLKFLLSQADGLIYTGADISATMVQEAQWLNQDHILAGEASFRLTDGVTLPFPDHSFDKVFTVNTLYFWAEPLIYAKEIYRILKSGGLFGLTFADQDFMKDLPFTKYGFQLYSQEMAVGLLEKAGFEIESIIQQNENITGNQGMKVSRDFMIVLAGK</sequence>
<dbReference type="Proteomes" id="UP000680038">
    <property type="component" value="Unassembled WGS sequence"/>
</dbReference>
<dbReference type="InterPro" id="IPR013216">
    <property type="entry name" value="Methyltransf_11"/>
</dbReference>
<dbReference type="EMBL" id="CAJRAF010000004">
    <property type="protein sequence ID" value="CAG5016680.1"/>
    <property type="molecule type" value="Genomic_DNA"/>
</dbReference>
<keyword evidence="1" id="KW-0808">Transferase</keyword>
<dbReference type="AlphaFoldDB" id="A0A916JI61"/>
<protein>
    <recommendedName>
        <fullName evidence="2">Methyltransferase type 11 domain-containing protein</fullName>
    </recommendedName>
</protein>
<dbReference type="PANTHER" id="PTHR44068">
    <property type="entry name" value="ZGC:194242"/>
    <property type="match status" value="1"/>
</dbReference>
<reference evidence="3" key="1">
    <citation type="submission" date="2021-04" db="EMBL/GenBank/DDBJ databases">
        <authorList>
            <person name="Rodrigo-Torres L."/>
            <person name="Arahal R. D."/>
            <person name="Lucena T."/>
        </authorList>
    </citation>
    <scope>NUCLEOTIDE SEQUENCE</scope>
    <source>
        <strain evidence="3">CECT 9275</strain>
    </source>
</reference>
<accession>A0A916JI61</accession>
<dbReference type="InterPro" id="IPR050447">
    <property type="entry name" value="Erg6_SMT_methyltransf"/>
</dbReference>
<dbReference type="GO" id="GO:0003838">
    <property type="term" value="F:sterol 24-C-methyltransferase activity"/>
    <property type="evidence" value="ECO:0007669"/>
    <property type="project" value="TreeGrafter"/>
</dbReference>
<dbReference type="InterPro" id="IPR029063">
    <property type="entry name" value="SAM-dependent_MTases_sf"/>
</dbReference>
<dbReference type="GO" id="GO:0016126">
    <property type="term" value="P:sterol biosynthetic process"/>
    <property type="evidence" value="ECO:0007669"/>
    <property type="project" value="TreeGrafter"/>
</dbReference>
<evidence type="ECO:0000256" key="1">
    <source>
        <dbReference type="ARBA" id="ARBA00022679"/>
    </source>
</evidence>
<organism evidence="3 4">
    <name type="scientific">Dyadobacter helix</name>
    <dbReference type="NCBI Taxonomy" id="2822344"/>
    <lineage>
        <taxon>Bacteria</taxon>
        <taxon>Pseudomonadati</taxon>
        <taxon>Bacteroidota</taxon>
        <taxon>Cytophagia</taxon>
        <taxon>Cytophagales</taxon>
        <taxon>Spirosomataceae</taxon>
        <taxon>Dyadobacter</taxon>
    </lineage>
</organism>
<dbReference type="SUPFAM" id="SSF53335">
    <property type="entry name" value="S-adenosyl-L-methionine-dependent methyltransferases"/>
    <property type="match status" value="1"/>
</dbReference>
<gene>
    <name evidence="3" type="ORF">DYBT9275_05607</name>
</gene>
<dbReference type="PANTHER" id="PTHR44068:SF1">
    <property type="entry name" value="HYPOTHETICAL LOC100005854"/>
    <property type="match status" value="1"/>
</dbReference>
<proteinExistence type="predicted"/>
<keyword evidence="4" id="KW-1185">Reference proteome</keyword>
<feature type="domain" description="Methyltransferase type 11" evidence="2">
    <location>
        <begin position="75"/>
        <end position="172"/>
    </location>
</feature>